<dbReference type="SMART" id="SM00028">
    <property type="entry name" value="TPR"/>
    <property type="match status" value="4"/>
</dbReference>
<keyword evidence="7" id="KW-0067">ATP-binding</keyword>
<dbReference type="PANTHER" id="PTHR24421:SF10">
    <property type="entry name" value="NITRATE_NITRITE SENSOR PROTEIN NARQ"/>
    <property type="match status" value="1"/>
</dbReference>
<dbReference type="EC" id="2.7.13.3" evidence="2"/>
<dbReference type="PROSITE" id="PS50005">
    <property type="entry name" value="TPR"/>
    <property type="match status" value="2"/>
</dbReference>
<protein>
    <recommendedName>
        <fullName evidence="2">histidine kinase</fullName>
        <ecNumber evidence="2">2.7.13.3</ecNumber>
    </recommendedName>
</protein>
<dbReference type="RefSeq" id="WP_386108145.1">
    <property type="nucleotide sequence ID" value="NZ_JBHTJR010000051.1"/>
</dbReference>
<keyword evidence="3" id="KW-0597">Phosphoprotein</keyword>
<dbReference type="InterPro" id="IPR019734">
    <property type="entry name" value="TPR_rpt"/>
</dbReference>
<dbReference type="CDD" id="cd16917">
    <property type="entry name" value="HATPase_UhpB-NarQ-NarX-like"/>
    <property type="match status" value="1"/>
</dbReference>
<evidence type="ECO:0000256" key="5">
    <source>
        <dbReference type="ARBA" id="ARBA00022741"/>
    </source>
</evidence>
<evidence type="ECO:0000259" key="12">
    <source>
        <dbReference type="PROSITE" id="PS50109"/>
    </source>
</evidence>
<dbReference type="Pfam" id="PF02518">
    <property type="entry name" value="HATPase_c"/>
    <property type="match status" value="1"/>
</dbReference>
<dbReference type="InterPro" id="IPR050482">
    <property type="entry name" value="Sensor_HK_TwoCompSys"/>
</dbReference>
<keyword evidence="4" id="KW-0808">Transferase</keyword>
<dbReference type="Pfam" id="PF13424">
    <property type="entry name" value="TPR_12"/>
    <property type="match status" value="1"/>
</dbReference>
<keyword evidence="14" id="KW-1185">Reference proteome</keyword>
<dbReference type="InterPro" id="IPR011990">
    <property type="entry name" value="TPR-like_helical_dom_sf"/>
</dbReference>
<evidence type="ECO:0000256" key="6">
    <source>
        <dbReference type="ARBA" id="ARBA00022777"/>
    </source>
</evidence>
<dbReference type="InterPro" id="IPR036890">
    <property type="entry name" value="HATPase_C_sf"/>
</dbReference>
<feature type="chain" id="PRO_5045064121" description="histidine kinase" evidence="11">
    <location>
        <begin position="26"/>
        <end position="588"/>
    </location>
</feature>
<name>A0ABW3JT96_9FLAO</name>
<gene>
    <name evidence="13" type="ORF">ACFQ1U_10625</name>
</gene>
<evidence type="ECO:0000313" key="13">
    <source>
        <dbReference type="EMBL" id="MFD0993660.1"/>
    </source>
</evidence>
<dbReference type="PANTHER" id="PTHR24421">
    <property type="entry name" value="NITRATE/NITRITE SENSOR PROTEIN NARX-RELATED"/>
    <property type="match status" value="1"/>
</dbReference>
<evidence type="ECO:0000256" key="3">
    <source>
        <dbReference type="ARBA" id="ARBA00022553"/>
    </source>
</evidence>
<proteinExistence type="predicted"/>
<comment type="caution">
    <text evidence="13">The sequence shown here is derived from an EMBL/GenBank/DDBJ whole genome shotgun (WGS) entry which is preliminary data.</text>
</comment>
<keyword evidence="10" id="KW-0472">Membrane</keyword>
<dbReference type="Gene3D" id="1.20.5.1930">
    <property type="match status" value="1"/>
</dbReference>
<dbReference type="Proteomes" id="UP001597062">
    <property type="component" value="Unassembled WGS sequence"/>
</dbReference>
<evidence type="ECO:0000256" key="4">
    <source>
        <dbReference type="ARBA" id="ARBA00022679"/>
    </source>
</evidence>
<dbReference type="PROSITE" id="PS50109">
    <property type="entry name" value="HIS_KIN"/>
    <property type="match status" value="1"/>
</dbReference>
<evidence type="ECO:0000256" key="9">
    <source>
        <dbReference type="PROSITE-ProRule" id="PRU00339"/>
    </source>
</evidence>
<dbReference type="Pfam" id="PF07730">
    <property type="entry name" value="HisKA_3"/>
    <property type="match status" value="1"/>
</dbReference>
<keyword evidence="8" id="KW-0902">Two-component regulatory system</keyword>
<dbReference type="InterPro" id="IPR005467">
    <property type="entry name" value="His_kinase_dom"/>
</dbReference>
<evidence type="ECO:0000313" key="14">
    <source>
        <dbReference type="Proteomes" id="UP001597062"/>
    </source>
</evidence>
<dbReference type="Gene3D" id="1.25.40.10">
    <property type="entry name" value="Tetratricopeptide repeat domain"/>
    <property type="match status" value="2"/>
</dbReference>
<keyword evidence="6" id="KW-0418">Kinase</keyword>
<dbReference type="SUPFAM" id="SSF55874">
    <property type="entry name" value="ATPase domain of HSP90 chaperone/DNA topoisomerase II/histidine kinase"/>
    <property type="match status" value="1"/>
</dbReference>
<keyword evidence="11" id="KW-0732">Signal</keyword>
<dbReference type="InterPro" id="IPR011712">
    <property type="entry name" value="Sig_transdc_His_kin_sub3_dim/P"/>
</dbReference>
<dbReference type="EMBL" id="JBHTJR010000051">
    <property type="protein sequence ID" value="MFD0993660.1"/>
    <property type="molecule type" value="Genomic_DNA"/>
</dbReference>
<comment type="catalytic activity">
    <reaction evidence="1">
        <text>ATP + protein L-histidine = ADP + protein N-phospho-L-histidine.</text>
        <dbReference type="EC" id="2.7.13.3"/>
    </reaction>
</comment>
<evidence type="ECO:0000256" key="11">
    <source>
        <dbReference type="SAM" id="SignalP"/>
    </source>
</evidence>
<feature type="transmembrane region" description="Helical" evidence="10">
    <location>
        <begin position="324"/>
        <end position="344"/>
    </location>
</feature>
<evidence type="ECO:0000256" key="1">
    <source>
        <dbReference type="ARBA" id="ARBA00000085"/>
    </source>
</evidence>
<organism evidence="13 14">
    <name type="scientific">Tenacibaculum geojense</name>
    <dbReference type="NCBI Taxonomy" id="915352"/>
    <lineage>
        <taxon>Bacteria</taxon>
        <taxon>Pseudomonadati</taxon>
        <taxon>Bacteroidota</taxon>
        <taxon>Flavobacteriia</taxon>
        <taxon>Flavobacteriales</taxon>
        <taxon>Flavobacteriaceae</taxon>
        <taxon>Tenacibaculum</taxon>
    </lineage>
</organism>
<evidence type="ECO:0000256" key="8">
    <source>
        <dbReference type="ARBA" id="ARBA00023012"/>
    </source>
</evidence>
<reference evidence="14" key="1">
    <citation type="journal article" date="2019" name="Int. J. Syst. Evol. Microbiol.">
        <title>The Global Catalogue of Microorganisms (GCM) 10K type strain sequencing project: providing services to taxonomists for standard genome sequencing and annotation.</title>
        <authorList>
            <consortium name="The Broad Institute Genomics Platform"/>
            <consortium name="The Broad Institute Genome Sequencing Center for Infectious Disease"/>
            <person name="Wu L."/>
            <person name="Ma J."/>
        </authorList>
    </citation>
    <scope>NUCLEOTIDE SEQUENCE [LARGE SCALE GENOMIC DNA]</scope>
    <source>
        <strain evidence="14">CCUG 60527</strain>
    </source>
</reference>
<accession>A0ABW3JT96</accession>
<evidence type="ECO:0000256" key="7">
    <source>
        <dbReference type="ARBA" id="ARBA00022840"/>
    </source>
</evidence>
<dbReference type="SUPFAM" id="SSF48452">
    <property type="entry name" value="TPR-like"/>
    <property type="match status" value="2"/>
</dbReference>
<dbReference type="Gene3D" id="3.30.565.10">
    <property type="entry name" value="Histidine kinase-like ATPase, C-terminal domain"/>
    <property type="match status" value="1"/>
</dbReference>
<feature type="repeat" description="TPR" evidence="9">
    <location>
        <begin position="82"/>
        <end position="115"/>
    </location>
</feature>
<keyword evidence="9" id="KW-0802">TPR repeat</keyword>
<feature type="signal peptide" evidence="11">
    <location>
        <begin position="1"/>
        <end position="25"/>
    </location>
</feature>
<feature type="domain" description="Histidine kinase" evidence="12">
    <location>
        <begin position="391"/>
        <end position="581"/>
    </location>
</feature>
<keyword evidence="5" id="KW-0547">Nucleotide-binding</keyword>
<evidence type="ECO:0000256" key="10">
    <source>
        <dbReference type="SAM" id="Phobius"/>
    </source>
</evidence>
<sequence length="588" mass="67533">MINKIKYSKILVPLIFVFLFSQARAESLDSAFSAIIQVDTSNIKYKKYTIGKKLYQSGEYSKSLKYLLDAINTEKSSSFYNAEIYSLIAGIYFESENYNESINYFKRSLGCFNNNFVDKQITDEDAVLRGNVYLKLSAAYYKINIKDSSIYFLKKIISNNQINTKYRKIEGNAYGNLAAIYISSDSESELVINYLTKAIEIHKQVNNLSSLAASYSNLATIHVKNKDYLKAKYFYNKALEILEDKNDKQSVEYKESLYDNMAWSLYNLKDYTAYEYVTKSYSIRDSLNEKKLKADIKKIQLRHNIDLVKKAEENKRLRLERNNWIIGVVGILVSLLFLYIANLYKLKQKNLRLKLSENELEQQRKLEKLKSDSQAKIINAAIDGKETERKQIAEILHDNVSALLSSANMHLQATQKQFKGDEVPIEIQKSQQIILEASQKIRELSHNLVSSVLLKFGLEYAIKDAAKKYSNSSLRFFTAISNVNRYAQEYEIKIFNIVQELINNILKHSKAEKAYIAMEEEDSMLTIMVKDDGKGFDTNKSKDGIGLNQIRARVDMLNGSFEIESAKNIGTKIIIKVPVVRNQVPKSA</sequence>
<feature type="repeat" description="TPR" evidence="9">
    <location>
        <begin position="212"/>
        <end position="245"/>
    </location>
</feature>
<keyword evidence="10" id="KW-0812">Transmembrane</keyword>
<keyword evidence="10" id="KW-1133">Transmembrane helix</keyword>
<dbReference type="SMART" id="SM00387">
    <property type="entry name" value="HATPase_c"/>
    <property type="match status" value="1"/>
</dbReference>
<dbReference type="InterPro" id="IPR003594">
    <property type="entry name" value="HATPase_dom"/>
</dbReference>
<evidence type="ECO:0000256" key="2">
    <source>
        <dbReference type="ARBA" id="ARBA00012438"/>
    </source>
</evidence>